<evidence type="ECO:0000313" key="3">
    <source>
        <dbReference type="Proteomes" id="UP000265520"/>
    </source>
</evidence>
<dbReference type="EMBL" id="LXQA010139158">
    <property type="protein sequence ID" value="MCI24019.1"/>
    <property type="molecule type" value="Genomic_DNA"/>
</dbReference>
<comment type="caution">
    <text evidence="2">The sequence shown here is derived from an EMBL/GenBank/DDBJ whole genome shotgun (WGS) entry which is preliminary data.</text>
</comment>
<dbReference type="Proteomes" id="UP000265520">
    <property type="component" value="Unassembled WGS sequence"/>
</dbReference>
<evidence type="ECO:0000313" key="2">
    <source>
        <dbReference type="EMBL" id="MCI24019.1"/>
    </source>
</evidence>
<keyword evidence="3" id="KW-1185">Reference proteome</keyword>
<organism evidence="2 3">
    <name type="scientific">Trifolium medium</name>
    <dbReference type="NCBI Taxonomy" id="97028"/>
    <lineage>
        <taxon>Eukaryota</taxon>
        <taxon>Viridiplantae</taxon>
        <taxon>Streptophyta</taxon>
        <taxon>Embryophyta</taxon>
        <taxon>Tracheophyta</taxon>
        <taxon>Spermatophyta</taxon>
        <taxon>Magnoliopsida</taxon>
        <taxon>eudicotyledons</taxon>
        <taxon>Gunneridae</taxon>
        <taxon>Pentapetalae</taxon>
        <taxon>rosids</taxon>
        <taxon>fabids</taxon>
        <taxon>Fabales</taxon>
        <taxon>Fabaceae</taxon>
        <taxon>Papilionoideae</taxon>
        <taxon>50 kb inversion clade</taxon>
        <taxon>NPAAA clade</taxon>
        <taxon>Hologalegina</taxon>
        <taxon>IRL clade</taxon>
        <taxon>Trifolieae</taxon>
        <taxon>Trifolium</taxon>
    </lineage>
</organism>
<reference evidence="2 3" key="1">
    <citation type="journal article" date="2018" name="Front. Plant Sci.">
        <title>Red Clover (Trifolium pratense) and Zigzag Clover (T. medium) - A Picture of Genomic Similarities and Differences.</title>
        <authorList>
            <person name="Dluhosova J."/>
            <person name="Istvanek J."/>
            <person name="Nedelnik J."/>
            <person name="Repkova J."/>
        </authorList>
    </citation>
    <scope>NUCLEOTIDE SEQUENCE [LARGE SCALE GENOMIC DNA]</scope>
    <source>
        <strain evidence="3">cv. 10/8</strain>
        <tissue evidence="2">Leaf</tissue>
    </source>
</reference>
<feature type="region of interest" description="Disordered" evidence="1">
    <location>
        <begin position="1"/>
        <end position="47"/>
    </location>
</feature>
<evidence type="ECO:0000256" key="1">
    <source>
        <dbReference type="SAM" id="MobiDB-lite"/>
    </source>
</evidence>
<accession>A0A392QJ80</accession>
<feature type="compositionally biased region" description="Basic and acidic residues" evidence="1">
    <location>
        <begin position="1"/>
        <end position="14"/>
    </location>
</feature>
<proteinExistence type="predicted"/>
<protein>
    <submittedName>
        <fullName evidence="2">Uncharacterized protein</fullName>
    </submittedName>
</protein>
<feature type="non-terminal residue" evidence="2">
    <location>
        <position position="47"/>
    </location>
</feature>
<dbReference type="AlphaFoldDB" id="A0A392QJ80"/>
<sequence length="47" mass="5425">MSKEKNQDEESKETNEEDMIVIPSSPKDSYNKISFDKQPIGSDDYNL</sequence>
<name>A0A392QJ80_9FABA</name>